<dbReference type="PANTHER" id="PTHR32439">
    <property type="entry name" value="FERREDOXIN--NITRITE REDUCTASE, CHLOROPLASTIC"/>
    <property type="match status" value="1"/>
</dbReference>
<keyword evidence="2" id="KW-0349">Heme</keyword>
<gene>
    <name evidence="10" type="ORF">DAMO_1031</name>
</gene>
<dbReference type="InterPro" id="IPR036136">
    <property type="entry name" value="Nit/Sulf_reduc_fer-like_dom_sf"/>
</dbReference>
<keyword evidence="1" id="KW-0004">4Fe-4S</keyword>
<dbReference type="GO" id="GO:0050311">
    <property type="term" value="F:sulfite reductase (ferredoxin) activity"/>
    <property type="evidence" value="ECO:0007669"/>
    <property type="project" value="UniProtKB-EC"/>
</dbReference>
<evidence type="ECO:0000256" key="5">
    <source>
        <dbReference type="ARBA" id="ARBA00023004"/>
    </source>
</evidence>
<dbReference type="Gene3D" id="3.90.480.10">
    <property type="entry name" value="Sulfite Reductase Hemoprotein,Domain 2"/>
    <property type="match status" value="1"/>
</dbReference>
<feature type="compositionally biased region" description="Polar residues" evidence="7">
    <location>
        <begin position="15"/>
        <end position="38"/>
    </location>
</feature>
<dbReference type="InterPro" id="IPR051329">
    <property type="entry name" value="NIR_SIR_4Fe-4S"/>
</dbReference>
<feature type="domain" description="Nitrite/sulphite reductase 4Fe-4S" evidence="8">
    <location>
        <begin position="148"/>
        <end position="304"/>
    </location>
</feature>
<proteinExistence type="predicted"/>
<dbReference type="eggNOG" id="COG0155">
    <property type="taxonomic scope" value="Bacteria"/>
</dbReference>
<dbReference type="EMBL" id="FP565575">
    <property type="protein sequence ID" value="CBE68092.1"/>
    <property type="molecule type" value="Genomic_DNA"/>
</dbReference>
<keyword evidence="6" id="KW-0411">Iron-sulfur</keyword>
<evidence type="ECO:0000256" key="1">
    <source>
        <dbReference type="ARBA" id="ARBA00022485"/>
    </source>
</evidence>
<reference evidence="10 11" key="1">
    <citation type="journal article" date="2010" name="Nature">
        <title>Nitrite-driven anaerobic methane oxidation by oxygenic bacteria.</title>
        <authorList>
            <person name="Ettwig K.F."/>
            <person name="Butler M.K."/>
            <person name="Le Paslier D."/>
            <person name="Pelletier E."/>
            <person name="Mangenot S."/>
            <person name="Kuypers M.M.M."/>
            <person name="Schreiber F."/>
            <person name="Dutilh B.E."/>
            <person name="Zedelius J."/>
            <person name="de Beer D."/>
            <person name="Gloerich J."/>
            <person name="Wessels H.J.C.T."/>
            <person name="van Allen T."/>
            <person name="Luesken F."/>
            <person name="Wu M."/>
            <person name="van de Pas-Schoonen K.T."/>
            <person name="Op den Camp H.J.M."/>
            <person name="Janssen-Megens E.M."/>
            <person name="Francoijs K-J."/>
            <person name="Stunnenberg H."/>
            <person name="Weissenbach J."/>
            <person name="Jetten M.S.M."/>
            <person name="Strous M."/>
        </authorList>
    </citation>
    <scope>NUCLEOTIDE SEQUENCE [LARGE SCALE GENOMIC DNA]</scope>
</reference>
<dbReference type="InterPro" id="IPR006066">
    <property type="entry name" value="NO2/SO3_Rdtase_FeS/sirohaem_BS"/>
</dbReference>
<dbReference type="InterPro" id="IPR045854">
    <property type="entry name" value="NO2/SO3_Rdtase_4Fe4S_sf"/>
</dbReference>
<dbReference type="GO" id="GO:0020037">
    <property type="term" value="F:heme binding"/>
    <property type="evidence" value="ECO:0007669"/>
    <property type="project" value="InterPro"/>
</dbReference>
<keyword evidence="3" id="KW-0479">Metal-binding</keyword>
<accession>D5MMZ2</accession>
<keyword evidence="4 10" id="KW-0560">Oxidoreductase</keyword>
<dbReference type="InterPro" id="IPR006067">
    <property type="entry name" value="NO2/SO3_Rdtase_4Fe4S_dom"/>
</dbReference>
<evidence type="ECO:0000256" key="3">
    <source>
        <dbReference type="ARBA" id="ARBA00022723"/>
    </source>
</evidence>
<dbReference type="Gene3D" id="3.30.413.10">
    <property type="entry name" value="Sulfite Reductase Hemoprotein, domain 1"/>
    <property type="match status" value="2"/>
</dbReference>
<evidence type="ECO:0000256" key="6">
    <source>
        <dbReference type="ARBA" id="ARBA00023014"/>
    </source>
</evidence>
<dbReference type="SUPFAM" id="SSF55124">
    <property type="entry name" value="Nitrite/Sulfite reductase N-terminal domain-like"/>
    <property type="match status" value="2"/>
</dbReference>
<dbReference type="Proteomes" id="UP000006898">
    <property type="component" value="Chromosome"/>
</dbReference>
<evidence type="ECO:0000256" key="4">
    <source>
        <dbReference type="ARBA" id="ARBA00023002"/>
    </source>
</evidence>
<evidence type="ECO:0000313" key="10">
    <source>
        <dbReference type="EMBL" id="CBE68092.1"/>
    </source>
</evidence>
<dbReference type="Pfam" id="PF03460">
    <property type="entry name" value="NIR_SIR_ferr"/>
    <property type="match status" value="2"/>
</dbReference>
<feature type="domain" description="Nitrite/Sulfite reductase ferredoxin-like" evidence="9">
    <location>
        <begin position="354"/>
        <end position="419"/>
    </location>
</feature>
<evidence type="ECO:0000259" key="9">
    <source>
        <dbReference type="Pfam" id="PF03460"/>
    </source>
</evidence>
<evidence type="ECO:0000256" key="2">
    <source>
        <dbReference type="ARBA" id="ARBA00022617"/>
    </source>
</evidence>
<evidence type="ECO:0000256" key="7">
    <source>
        <dbReference type="SAM" id="MobiDB-lite"/>
    </source>
</evidence>
<dbReference type="HOGENOM" id="CLU_015667_1_1_0"/>
<dbReference type="KEGG" id="mox:DAMO_1031"/>
<evidence type="ECO:0000259" key="8">
    <source>
        <dbReference type="Pfam" id="PF01077"/>
    </source>
</evidence>
<protein>
    <submittedName>
        <fullName evidence="10">Putative Sulfite/ferredoxin reductase (CysI)</fullName>
        <ecNumber evidence="10">1.8.7.1</ecNumber>
    </submittedName>
</protein>
<dbReference type="STRING" id="671143.DAMO_1031"/>
<dbReference type="SUPFAM" id="SSF56014">
    <property type="entry name" value="Nitrite and sulphite reductase 4Fe-4S domain-like"/>
    <property type="match status" value="2"/>
</dbReference>
<dbReference type="PATRIC" id="fig|671143.5.peg.904"/>
<dbReference type="GO" id="GO:0051539">
    <property type="term" value="F:4 iron, 4 sulfur cluster binding"/>
    <property type="evidence" value="ECO:0007669"/>
    <property type="project" value="UniProtKB-KW"/>
</dbReference>
<feature type="domain" description="Nitrite/sulphite reductase 4Fe-4S" evidence="8">
    <location>
        <begin position="429"/>
        <end position="570"/>
    </location>
</feature>
<organism evidence="10 11">
    <name type="scientific">Methylomirabilis oxygeniifera</name>
    <dbReference type="NCBI Taxonomy" id="671143"/>
    <lineage>
        <taxon>Bacteria</taxon>
        <taxon>Candidatus Methylomirabilota</taxon>
        <taxon>Candidatus Methylomirabilia</taxon>
        <taxon>Candidatus Methylomirabilales</taxon>
        <taxon>Candidatus Methylomirabilaceae</taxon>
        <taxon>Candidatus Methylomirabilis</taxon>
    </lineage>
</organism>
<dbReference type="GO" id="GO:0046872">
    <property type="term" value="F:metal ion binding"/>
    <property type="evidence" value="ECO:0007669"/>
    <property type="project" value="UniProtKB-KW"/>
</dbReference>
<dbReference type="AlphaFoldDB" id="D5MMZ2"/>
<feature type="region of interest" description="Disordered" evidence="7">
    <location>
        <begin position="1"/>
        <end position="39"/>
    </location>
</feature>
<evidence type="ECO:0000313" key="11">
    <source>
        <dbReference type="Proteomes" id="UP000006898"/>
    </source>
</evidence>
<dbReference type="PANTHER" id="PTHR32439:SF9">
    <property type="entry name" value="BLR3264 PROTEIN"/>
    <property type="match status" value="1"/>
</dbReference>
<dbReference type="PRINTS" id="PR00397">
    <property type="entry name" value="SIROHAEM"/>
</dbReference>
<dbReference type="InterPro" id="IPR005117">
    <property type="entry name" value="NiRdtase/SiRdtase_haem-b_fer"/>
</dbReference>
<dbReference type="Pfam" id="PF01077">
    <property type="entry name" value="NIR_SIR"/>
    <property type="match status" value="2"/>
</dbReference>
<dbReference type="EC" id="1.8.7.1" evidence="10"/>
<sequence length="609" mass="66215">MNNASEPVDAEQPANVLTPTNGRINQEKAQSANGSSWASEEDIDTFDQFVRRFWKGEISPDEFKRFRLQNGIYGQRQEGEQMFRIKIPWGGLSAAQLELLAELAAKAPNGVAHVTTRQNIQLHFIKLEQVTGLMRSLASVGLTTREACGNTVRNVTVGHCAGVCPQELFDVTPYAETIARFLLRNPMNQNLPRKFKISFSGCPDDLGLSPMQDIGACAALRSAEGKEERGFQLYVGGGLGPIPRIAELLEEFTSADRLLPTVAAVVRVFDRLGNRDDRHKARMKFVLNKLGIETFRALVFQERTGLESTMAGQFPPIVMWEKVPLHQAPSGSTGAPVEPDDSAYRRWRTTNVLQQKQAGYTMVCIRLELGDITSAQLRTLAFAAREFGDGAVRSTNQQNFALRWVPSGRLPALYRVLSAVGLAAPAAERLADVTACPGADTCQLGITSSRGLGAALGALCDDELKGLADETGIRIKISACPNSCGQHHLADIGLYGGAKKFNGQQVPTYEMLLGARLTPGQASYAKPVARIPAKNVPGAVEAVLLHYQKERQDGESFGSFLDRRGLESAKTVLAPFTELPPASEAPDQYLDYNAEEAFSIHVGPGECAS</sequence>
<feature type="domain" description="Nitrite/Sulfite reductase ferredoxin-like" evidence="9">
    <location>
        <begin position="73"/>
        <end position="139"/>
    </location>
</feature>
<keyword evidence="5" id="KW-0408">Iron</keyword>
<name>D5MMZ2_METO1</name>